<keyword evidence="1" id="KW-0808">Transferase</keyword>
<accession>A0ABR5J5J3</accession>
<evidence type="ECO:0000256" key="1">
    <source>
        <dbReference type="ARBA" id="ARBA00022679"/>
    </source>
</evidence>
<dbReference type="Proteomes" id="UP000037020">
    <property type="component" value="Unassembled WGS sequence"/>
</dbReference>
<comment type="caution">
    <text evidence="3">The sequence shown here is derived from an EMBL/GenBank/DDBJ whole genome shotgun (WGS) entry which is preliminary data.</text>
</comment>
<evidence type="ECO:0000313" key="3">
    <source>
        <dbReference type="EMBL" id="KOG88660.1"/>
    </source>
</evidence>
<name>A0ABR5J5J3_9ACTN</name>
<dbReference type="Pfam" id="PF21036">
    <property type="entry name" value="EryCIII-like_N"/>
    <property type="match status" value="1"/>
</dbReference>
<dbReference type="InterPro" id="IPR048284">
    <property type="entry name" value="EryCIII-like_N"/>
</dbReference>
<gene>
    <name evidence="3" type="ORF">ADK38_18585</name>
</gene>
<dbReference type="SUPFAM" id="SSF53756">
    <property type="entry name" value="UDP-Glycosyltransferase/glycogen phosphorylase"/>
    <property type="match status" value="1"/>
</dbReference>
<dbReference type="EMBL" id="LGUT01001584">
    <property type="protein sequence ID" value="KOG88660.1"/>
    <property type="molecule type" value="Genomic_DNA"/>
</dbReference>
<reference evidence="3 4" key="1">
    <citation type="submission" date="2015-07" db="EMBL/GenBank/DDBJ databases">
        <authorList>
            <person name="Ju K.-S."/>
            <person name="Doroghazi J.R."/>
            <person name="Metcalf W.W."/>
        </authorList>
    </citation>
    <scope>NUCLEOTIDE SEQUENCE [LARGE SCALE GENOMIC DNA]</scope>
    <source>
        <strain evidence="3 4">NRRL B-3589</strain>
    </source>
</reference>
<dbReference type="Gene3D" id="3.40.50.2000">
    <property type="entry name" value="Glycogen Phosphorylase B"/>
    <property type="match status" value="2"/>
</dbReference>
<sequence>MRVLIGTGPLCGHFFPLVPLAWALRAAGHEVRVAAPGDFSPTVVAAGLPAAPTAEELPFVRFMFHDRSGAAVPPPAPGTDRATRLTHSGRGWGRLAAGTLDGTLDLVERWRPDLVVSEATEYAGQLAGAARGVPTVRVDWLSAMPEYRVGARAELAAELDALGLGDGLPEPTARLSLRPDPADGAAALRYVPYSGRAVQPDWALAPRERPRVCLTLGSMLPTIGRLDFPGRLAGLMDSLTGRGLEVVVAVDEGVARRWDPLPPGVRRPAGCRWSSSPPPATW</sequence>
<proteinExistence type="predicted"/>
<organism evidence="3 4">
    <name type="scientific">Streptomyces varsoviensis</name>
    <dbReference type="NCBI Taxonomy" id="67373"/>
    <lineage>
        <taxon>Bacteria</taxon>
        <taxon>Bacillati</taxon>
        <taxon>Actinomycetota</taxon>
        <taxon>Actinomycetes</taxon>
        <taxon>Kitasatosporales</taxon>
        <taxon>Streptomycetaceae</taxon>
        <taxon>Streptomyces</taxon>
    </lineage>
</organism>
<keyword evidence="4" id="KW-1185">Reference proteome</keyword>
<evidence type="ECO:0000259" key="2">
    <source>
        <dbReference type="Pfam" id="PF21036"/>
    </source>
</evidence>
<protein>
    <recommendedName>
        <fullName evidence="2">Erythromycin biosynthesis protein CIII-like N-terminal domain-containing protein</fullName>
    </recommendedName>
</protein>
<feature type="domain" description="Erythromycin biosynthesis protein CIII-like N-terminal" evidence="2">
    <location>
        <begin position="22"/>
        <end position="217"/>
    </location>
</feature>
<evidence type="ECO:0000313" key="4">
    <source>
        <dbReference type="Proteomes" id="UP000037020"/>
    </source>
</evidence>